<proteinExistence type="predicted"/>
<evidence type="ECO:0000313" key="1">
    <source>
        <dbReference type="EMBL" id="OCK80266.1"/>
    </source>
</evidence>
<gene>
    <name evidence="1" type="ORF">K432DRAFT_249657</name>
</gene>
<feature type="non-terminal residue" evidence="1">
    <location>
        <position position="53"/>
    </location>
</feature>
<dbReference type="AlphaFoldDB" id="A0A8E2EA45"/>
<sequence length="53" mass="5838">MCRYYAHTHPCGHTTTVFAAFCPPAQLIQTACPGGQGGEIWQTLRMEHPCSKC</sequence>
<dbReference type="EMBL" id="KV744968">
    <property type="protein sequence ID" value="OCK80266.1"/>
    <property type="molecule type" value="Genomic_DNA"/>
</dbReference>
<evidence type="ECO:0000313" key="2">
    <source>
        <dbReference type="Proteomes" id="UP000250266"/>
    </source>
</evidence>
<keyword evidence="2" id="KW-1185">Reference proteome</keyword>
<organism evidence="1 2">
    <name type="scientific">Lepidopterella palustris CBS 459.81</name>
    <dbReference type="NCBI Taxonomy" id="1314670"/>
    <lineage>
        <taxon>Eukaryota</taxon>
        <taxon>Fungi</taxon>
        <taxon>Dikarya</taxon>
        <taxon>Ascomycota</taxon>
        <taxon>Pezizomycotina</taxon>
        <taxon>Dothideomycetes</taxon>
        <taxon>Pleosporomycetidae</taxon>
        <taxon>Mytilinidiales</taxon>
        <taxon>Argynnaceae</taxon>
        <taxon>Lepidopterella</taxon>
    </lineage>
</organism>
<protein>
    <submittedName>
        <fullName evidence="1">Uncharacterized protein</fullName>
    </submittedName>
</protein>
<accession>A0A8E2EA45</accession>
<dbReference type="Proteomes" id="UP000250266">
    <property type="component" value="Unassembled WGS sequence"/>
</dbReference>
<dbReference type="OrthoDB" id="3926238at2759"/>
<reference evidence="1 2" key="1">
    <citation type="journal article" date="2016" name="Nat. Commun.">
        <title>Ectomycorrhizal ecology is imprinted in the genome of the dominant symbiotic fungus Cenococcum geophilum.</title>
        <authorList>
            <consortium name="DOE Joint Genome Institute"/>
            <person name="Peter M."/>
            <person name="Kohler A."/>
            <person name="Ohm R.A."/>
            <person name="Kuo A."/>
            <person name="Krutzmann J."/>
            <person name="Morin E."/>
            <person name="Arend M."/>
            <person name="Barry K.W."/>
            <person name="Binder M."/>
            <person name="Choi C."/>
            <person name="Clum A."/>
            <person name="Copeland A."/>
            <person name="Grisel N."/>
            <person name="Haridas S."/>
            <person name="Kipfer T."/>
            <person name="LaButti K."/>
            <person name="Lindquist E."/>
            <person name="Lipzen A."/>
            <person name="Maire R."/>
            <person name="Meier B."/>
            <person name="Mihaltcheva S."/>
            <person name="Molinier V."/>
            <person name="Murat C."/>
            <person name="Poggeler S."/>
            <person name="Quandt C.A."/>
            <person name="Sperisen C."/>
            <person name="Tritt A."/>
            <person name="Tisserant E."/>
            <person name="Crous P.W."/>
            <person name="Henrissat B."/>
            <person name="Nehls U."/>
            <person name="Egli S."/>
            <person name="Spatafora J.W."/>
            <person name="Grigoriev I.V."/>
            <person name="Martin F.M."/>
        </authorList>
    </citation>
    <scope>NUCLEOTIDE SEQUENCE [LARGE SCALE GENOMIC DNA]</scope>
    <source>
        <strain evidence="1 2">CBS 459.81</strain>
    </source>
</reference>
<name>A0A8E2EA45_9PEZI</name>